<dbReference type="AlphaFoldDB" id="A0A4C1YDK4"/>
<comment type="caution">
    <text evidence="1">The sequence shown here is derived from an EMBL/GenBank/DDBJ whole genome shotgun (WGS) entry which is preliminary data.</text>
</comment>
<reference evidence="1 2" key="1">
    <citation type="journal article" date="2019" name="Commun. Biol.">
        <title>The bagworm genome reveals a unique fibroin gene that provides high tensile strength.</title>
        <authorList>
            <person name="Kono N."/>
            <person name="Nakamura H."/>
            <person name="Ohtoshi R."/>
            <person name="Tomita M."/>
            <person name="Numata K."/>
            <person name="Arakawa K."/>
        </authorList>
    </citation>
    <scope>NUCLEOTIDE SEQUENCE [LARGE SCALE GENOMIC DNA]</scope>
</reference>
<evidence type="ECO:0000313" key="2">
    <source>
        <dbReference type="Proteomes" id="UP000299102"/>
    </source>
</evidence>
<protein>
    <submittedName>
        <fullName evidence="1">Uncharacterized protein</fullName>
    </submittedName>
</protein>
<dbReference type="Proteomes" id="UP000299102">
    <property type="component" value="Unassembled WGS sequence"/>
</dbReference>
<dbReference type="EMBL" id="BGZK01001161">
    <property type="protein sequence ID" value="GBP72932.1"/>
    <property type="molecule type" value="Genomic_DNA"/>
</dbReference>
<dbReference type="OrthoDB" id="10022108at2759"/>
<organism evidence="1 2">
    <name type="scientific">Eumeta variegata</name>
    <name type="common">Bagworm moth</name>
    <name type="synonym">Eumeta japonica</name>
    <dbReference type="NCBI Taxonomy" id="151549"/>
    <lineage>
        <taxon>Eukaryota</taxon>
        <taxon>Metazoa</taxon>
        <taxon>Ecdysozoa</taxon>
        <taxon>Arthropoda</taxon>
        <taxon>Hexapoda</taxon>
        <taxon>Insecta</taxon>
        <taxon>Pterygota</taxon>
        <taxon>Neoptera</taxon>
        <taxon>Endopterygota</taxon>
        <taxon>Lepidoptera</taxon>
        <taxon>Glossata</taxon>
        <taxon>Ditrysia</taxon>
        <taxon>Tineoidea</taxon>
        <taxon>Psychidae</taxon>
        <taxon>Oiketicinae</taxon>
        <taxon>Eumeta</taxon>
    </lineage>
</organism>
<sequence>MAGEVSSTRNLLGHFDVLEKLEAIQKTLEAGPAPCALNYAKAVAKPKPLAAAAKSIPGPEIRSEMEHTLIISSCYENHRGVAVDRRRKANNQKVVVSCSSAEDAKKIEERLKMCGADLKVSEPEKRLPTVIIREVLRVNTDEDVVKSLKTQIKHITEVLKVTPELCKKLIKPTTYTWGCSGARSGTSPFSCSTRAARDSASFFTASSTARTCPINAPTAGETTLLQSASPRARWRIATHRCPGLLKPHRTQMAGGSSAEDNTDLQFHLQRNKLATSELFVEGEKRKIAVALVHEPYIGNSGEL</sequence>
<keyword evidence="2" id="KW-1185">Reference proteome</keyword>
<name>A0A4C1YDK4_EUMVA</name>
<evidence type="ECO:0000313" key="1">
    <source>
        <dbReference type="EMBL" id="GBP72932.1"/>
    </source>
</evidence>
<proteinExistence type="predicted"/>
<accession>A0A4C1YDK4</accession>
<gene>
    <name evidence="1" type="ORF">EVAR_41148_1</name>
</gene>